<keyword evidence="1" id="KW-1133">Transmembrane helix</keyword>
<evidence type="ECO:0000313" key="2">
    <source>
        <dbReference type="EMBL" id="KAH7304721.1"/>
    </source>
</evidence>
<evidence type="ECO:0000313" key="3">
    <source>
        <dbReference type="Proteomes" id="UP000813444"/>
    </source>
</evidence>
<gene>
    <name evidence="2" type="ORF">B0I35DRAFT_400840</name>
</gene>
<keyword evidence="3" id="KW-1185">Reference proteome</keyword>
<evidence type="ECO:0000256" key="1">
    <source>
        <dbReference type="SAM" id="Phobius"/>
    </source>
</evidence>
<dbReference type="PANTHER" id="PTHR37576">
    <property type="entry name" value="DEFECT AT LOW TEMPERATURE PROTEIN 1"/>
    <property type="match status" value="1"/>
</dbReference>
<dbReference type="InterPro" id="IPR021514">
    <property type="entry name" value="DUF3176"/>
</dbReference>
<sequence length="541" mass="59607">MRAGVPWKTGIWTRFPFWGFGSWCLAVISTIVGVIVLVVSDGVPVDNWDSRLQPNVWLSLTATLTGALLAHAFTEAAAISWWRKATGPTSLAELHSFYQSSNNLLVAALNLFRGRTVLIGLASVVMTLSAVRGPLIQRASLTQNIYQIENGTMSFHIAEELPDGYGAITTGRTKEASFLTRNFSDIAHSYSNRARMVLPDTHCHNCTAKVRAFGFKVNCTSSEQDFNLDIGSGDNLAAVMDGLYVFQVNITSYDGSDTWTSKDGAFIQFKTLYKDTTDCKGKLSLQSCDLHAGISRIKITVDDDHVSLDGTWKDDEFLETRYMMPLGMQDANILGGFTTVISAIYESSTFMRFTGARGWSINTKGLPANQYMTQNSTMASCADTWANPMDDLIEIARELGFRASLQYAKTNNSDATAQQVEYQSGVMTLVFLTDYSRLAIALLVSFVGIFVVLPVFWGWWELGRNVTMNPLEVASAFERMSSEGSIFKGTDPNANADEIVKHANAVGMIRYGVLEGKDGVRLGFAKATTVRSPKNRERFAF</sequence>
<feature type="transmembrane region" description="Helical" evidence="1">
    <location>
        <begin position="112"/>
        <end position="131"/>
    </location>
</feature>
<protein>
    <submittedName>
        <fullName evidence="2">Uncharacterized protein</fullName>
    </submittedName>
</protein>
<reference evidence="2" key="1">
    <citation type="journal article" date="2021" name="Nat. Commun.">
        <title>Genetic determinants of endophytism in the Arabidopsis root mycobiome.</title>
        <authorList>
            <person name="Mesny F."/>
            <person name="Miyauchi S."/>
            <person name="Thiergart T."/>
            <person name="Pickel B."/>
            <person name="Atanasova L."/>
            <person name="Karlsson M."/>
            <person name="Huettel B."/>
            <person name="Barry K.W."/>
            <person name="Haridas S."/>
            <person name="Chen C."/>
            <person name="Bauer D."/>
            <person name="Andreopoulos W."/>
            <person name="Pangilinan J."/>
            <person name="LaButti K."/>
            <person name="Riley R."/>
            <person name="Lipzen A."/>
            <person name="Clum A."/>
            <person name="Drula E."/>
            <person name="Henrissat B."/>
            <person name="Kohler A."/>
            <person name="Grigoriev I.V."/>
            <person name="Martin F.M."/>
            <person name="Hacquard S."/>
        </authorList>
    </citation>
    <scope>NUCLEOTIDE SEQUENCE</scope>
    <source>
        <strain evidence="2">MPI-CAGE-CH-0235</strain>
    </source>
</reference>
<dbReference type="PANTHER" id="PTHR37576:SF2">
    <property type="entry name" value="DEFECT AT LOW TEMPERATURE PROTEIN 1"/>
    <property type="match status" value="1"/>
</dbReference>
<dbReference type="OrthoDB" id="5357734at2759"/>
<proteinExistence type="predicted"/>
<feature type="transmembrane region" description="Helical" evidence="1">
    <location>
        <begin position="55"/>
        <end position="73"/>
    </location>
</feature>
<keyword evidence="1" id="KW-0812">Transmembrane</keyword>
<feature type="transmembrane region" description="Helical" evidence="1">
    <location>
        <begin position="438"/>
        <end position="460"/>
    </location>
</feature>
<keyword evidence="1" id="KW-0472">Membrane</keyword>
<feature type="transmembrane region" description="Helical" evidence="1">
    <location>
        <begin position="20"/>
        <end position="43"/>
    </location>
</feature>
<name>A0A8K0SDS3_9HYPO</name>
<dbReference type="Pfam" id="PF11374">
    <property type="entry name" value="DUF3176"/>
    <property type="match status" value="1"/>
</dbReference>
<dbReference type="Proteomes" id="UP000813444">
    <property type="component" value="Unassembled WGS sequence"/>
</dbReference>
<accession>A0A8K0SDS3</accession>
<dbReference type="AlphaFoldDB" id="A0A8K0SDS3"/>
<organism evidence="2 3">
    <name type="scientific">Stachybotrys elegans</name>
    <dbReference type="NCBI Taxonomy" id="80388"/>
    <lineage>
        <taxon>Eukaryota</taxon>
        <taxon>Fungi</taxon>
        <taxon>Dikarya</taxon>
        <taxon>Ascomycota</taxon>
        <taxon>Pezizomycotina</taxon>
        <taxon>Sordariomycetes</taxon>
        <taxon>Hypocreomycetidae</taxon>
        <taxon>Hypocreales</taxon>
        <taxon>Stachybotryaceae</taxon>
        <taxon>Stachybotrys</taxon>
    </lineage>
</organism>
<dbReference type="EMBL" id="JAGPNK010000021">
    <property type="protein sequence ID" value="KAH7304721.1"/>
    <property type="molecule type" value="Genomic_DNA"/>
</dbReference>
<comment type="caution">
    <text evidence="2">The sequence shown here is derived from an EMBL/GenBank/DDBJ whole genome shotgun (WGS) entry which is preliminary data.</text>
</comment>